<dbReference type="EMBL" id="NKQK01000015">
    <property type="protein sequence ID" value="PSS09932.1"/>
    <property type="molecule type" value="Genomic_DNA"/>
</dbReference>
<dbReference type="InterPro" id="IPR040044">
    <property type="entry name" value="SRR1L"/>
</dbReference>
<protein>
    <submittedName>
        <fullName evidence="3">Protein SENSITIVITY TO RED LIGHT REDUCED like</fullName>
    </submittedName>
</protein>
<reference evidence="4" key="2">
    <citation type="journal article" date="2018" name="BMC Genomics">
        <title>A manually annotated Actinidia chinensis var. chinensis (kiwifruit) genome highlights the challenges associated with draft genomes and gene prediction in plants.</title>
        <authorList>
            <person name="Pilkington S.M."/>
            <person name="Crowhurst R."/>
            <person name="Hilario E."/>
            <person name="Nardozza S."/>
            <person name="Fraser L."/>
            <person name="Peng Y."/>
            <person name="Gunaseelan K."/>
            <person name="Simpson R."/>
            <person name="Tahir J."/>
            <person name="Deroles S.C."/>
            <person name="Templeton K."/>
            <person name="Luo Z."/>
            <person name="Davy M."/>
            <person name="Cheng C."/>
            <person name="McNeilage M."/>
            <person name="Scaglione D."/>
            <person name="Liu Y."/>
            <person name="Zhang Q."/>
            <person name="Datson P."/>
            <person name="De Silva N."/>
            <person name="Gardiner S.E."/>
            <person name="Bassett H."/>
            <person name="Chagne D."/>
            <person name="McCallum J."/>
            <person name="Dzierzon H."/>
            <person name="Deng C."/>
            <person name="Wang Y.Y."/>
            <person name="Barron L."/>
            <person name="Manako K."/>
            <person name="Bowen J."/>
            <person name="Foster T.M."/>
            <person name="Erridge Z.A."/>
            <person name="Tiffin H."/>
            <person name="Waite C.N."/>
            <person name="Davies K.M."/>
            <person name="Grierson E.P."/>
            <person name="Laing W.A."/>
            <person name="Kirk R."/>
            <person name="Chen X."/>
            <person name="Wood M."/>
            <person name="Montefiori M."/>
            <person name="Brummell D.A."/>
            <person name="Schwinn K.E."/>
            <person name="Catanach A."/>
            <person name="Fullerton C."/>
            <person name="Li D."/>
            <person name="Meiyalaghan S."/>
            <person name="Nieuwenhuizen N."/>
            <person name="Read N."/>
            <person name="Prakash R."/>
            <person name="Hunter D."/>
            <person name="Zhang H."/>
            <person name="McKenzie M."/>
            <person name="Knabel M."/>
            <person name="Harris A."/>
            <person name="Allan A.C."/>
            <person name="Gleave A."/>
            <person name="Chen A."/>
            <person name="Janssen B.J."/>
            <person name="Plunkett B."/>
            <person name="Ampomah-Dwamena C."/>
            <person name="Voogd C."/>
            <person name="Leif D."/>
            <person name="Lafferty D."/>
            <person name="Souleyre E.J.F."/>
            <person name="Varkonyi-Gasic E."/>
            <person name="Gambi F."/>
            <person name="Hanley J."/>
            <person name="Yao J.L."/>
            <person name="Cheung J."/>
            <person name="David K.M."/>
            <person name="Warren B."/>
            <person name="Marsh K."/>
            <person name="Snowden K.C."/>
            <person name="Lin-Wang K."/>
            <person name="Brian L."/>
            <person name="Martinez-Sanchez M."/>
            <person name="Wang M."/>
            <person name="Ileperuma N."/>
            <person name="Macnee N."/>
            <person name="Campin R."/>
            <person name="McAtee P."/>
            <person name="Drummond R.S.M."/>
            <person name="Espley R.V."/>
            <person name="Ireland H.S."/>
            <person name="Wu R."/>
            <person name="Atkinson R.G."/>
            <person name="Karunairetnam S."/>
            <person name="Bulley S."/>
            <person name="Chunkath S."/>
            <person name="Hanley Z."/>
            <person name="Storey R."/>
            <person name="Thrimawithana A.H."/>
            <person name="Thomson S."/>
            <person name="David C."/>
            <person name="Testolin R."/>
            <person name="Huang H."/>
            <person name="Hellens R.P."/>
            <person name="Schaffer R.J."/>
        </authorList>
    </citation>
    <scope>NUCLEOTIDE SEQUENCE [LARGE SCALE GENOMIC DNA]</scope>
    <source>
        <strain evidence="4">cv. Red5</strain>
    </source>
</reference>
<feature type="domain" description="SRR1-like" evidence="2">
    <location>
        <begin position="99"/>
        <end position="263"/>
    </location>
</feature>
<comment type="similarity">
    <text evidence="1">Belongs to the SRR1 family.</text>
</comment>
<comment type="caution">
    <text evidence="3">The sequence shown here is derived from an EMBL/GenBank/DDBJ whole genome shotgun (WGS) entry which is preliminary data.</text>
</comment>
<dbReference type="OrthoDB" id="551431at2759"/>
<dbReference type="AlphaFoldDB" id="A0A2R6QKK1"/>
<evidence type="ECO:0000256" key="1">
    <source>
        <dbReference type="ARBA" id="ARBA00009856"/>
    </source>
</evidence>
<proteinExistence type="inferred from homology"/>
<dbReference type="Pfam" id="PF07985">
    <property type="entry name" value="SRR1"/>
    <property type="match status" value="1"/>
</dbReference>
<organism evidence="3 4">
    <name type="scientific">Actinidia chinensis var. chinensis</name>
    <name type="common">Chinese soft-hair kiwi</name>
    <dbReference type="NCBI Taxonomy" id="1590841"/>
    <lineage>
        <taxon>Eukaryota</taxon>
        <taxon>Viridiplantae</taxon>
        <taxon>Streptophyta</taxon>
        <taxon>Embryophyta</taxon>
        <taxon>Tracheophyta</taxon>
        <taxon>Spermatophyta</taxon>
        <taxon>Magnoliopsida</taxon>
        <taxon>eudicotyledons</taxon>
        <taxon>Gunneridae</taxon>
        <taxon>Pentapetalae</taxon>
        <taxon>asterids</taxon>
        <taxon>Ericales</taxon>
        <taxon>Actinidiaceae</taxon>
        <taxon>Actinidia</taxon>
    </lineage>
</organism>
<dbReference type="FunCoup" id="A0A2R6QKK1">
    <property type="interactions" value="3038"/>
</dbReference>
<dbReference type="InterPro" id="IPR012942">
    <property type="entry name" value="SRR1-like"/>
</dbReference>
<dbReference type="Proteomes" id="UP000241394">
    <property type="component" value="Chromosome LG15"/>
</dbReference>
<evidence type="ECO:0000313" key="4">
    <source>
        <dbReference type="Proteomes" id="UP000241394"/>
    </source>
</evidence>
<dbReference type="OMA" id="WRMDRLC"/>
<dbReference type="GO" id="GO:0005737">
    <property type="term" value="C:cytoplasm"/>
    <property type="evidence" value="ECO:0007669"/>
    <property type="project" value="TreeGrafter"/>
</dbReference>
<name>A0A2R6QKK1_ACTCC</name>
<reference evidence="3 4" key="1">
    <citation type="submission" date="2017-07" db="EMBL/GenBank/DDBJ databases">
        <title>An improved, manually edited Actinidia chinensis var. chinensis (kiwifruit) genome highlights the challenges associated with draft genomes and gene prediction in plants.</title>
        <authorList>
            <person name="Pilkington S."/>
            <person name="Crowhurst R."/>
            <person name="Hilario E."/>
            <person name="Nardozza S."/>
            <person name="Fraser L."/>
            <person name="Peng Y."/>
            <person name="Gunaseelan K."/>
            <person name="Simpson R."/>
            <person name="Tahir J."/>
            <person name="Deroles S."/>
            <person name="Templeton K."/>
            <person name="Luo Z."/>
            <person name="Davy M."/>
            <person name="Cheng C."/>
            <person name="Mcneilage M."/>
            <person name="Scaglione D."/>
            <person name="Liu Y."/>
            <person name="Zhang Q."/>
            <person name="Datson P."/>
            <person name="De Silva N."/>
            <person name="Gardiner S."/>
            <person name="Bassett H."/>
            <person name="Chagne D."/>
            <person name="Mccallum J."/>
            <person name="Dzierzon H."/>
            <person name="Deng C."/>
            <person name="Wang Y.-Y."/>
            <person name="Barron N."/>
            <person name="Manako K."/>
            <person name="Bowen J."/>
            <person name="Foster T."/>
            <person name="Erridge Z."/>
            <person name="Tiffin H."/>
            <person name="Waite C."/>
            <person name="Davies K."/>
            <person name="Grierson E."/>
            <person name="Laing W."/>
            <person name="Kirk R."/>
            <person name="Chen X."/>
            <person name="Wood M."/>
            <person name="Montefiori M."/>
            <person name="Brummell D."/>
            <person name="Schwinn K."/>
            <person name="Catanach A."/>
            <person name="Fullerton C."/>
            <person name="Li D."/>
            <person name="Meiyalaghan S."/>
            <person name="Nieuwenhuizen N."/>
            <person name="Read N."/>
            <person name="Prakash R."/>
            <person name="Hunter D."/>
            <person name="Zhang H."/>
            <person name="Mckenzie M."/>
            <person name="Knabel M."/>
            <person name="Harris A."/>
            <person name="Allan A."/>
            <person name="Chen A."/>
            <person name="Janssen B."/>
            <person name="Plunkett B."/>
            <person name="Dwamena C."/>
            <person name="Voogd C."/>
            <person name="Leif D."/>
            <person name="Lafferty D."/>
            <person name="Souleyre E."/>
            <person name="Varkonyi-Gasic E."/>
            <person name="Gambi F."/>
            <person name="Hanley J."/>
            <person name="Yao J.-L."/>
            <person name="Cheung J."/>
            <person name="David K."/>
            <person name="Warren B."/>
            <person name="Marsh K."/>
            <person name="Snowden K."/>
            <person name="Lin-Wang K."/>
            <person name="Brian L."/>
            <person name="Martinez-Sanchez M."/>
            <person name="Wang M."/>
            <person name="Ileperuma N."/>
            <person name="Macnee N."/>
            <person name="Campin R."/>
            <person name="Mcatee P."/>
            <person name="Drummond R."/>
            <person name="Espley R."/>
            <person name="Ireland H."/>
            <person name="Wu R."/>
            <person name="Atkinson R."/>
            <person name="Karunairetnam S."/>
            <person name="Bulley S."/>
            <person name="Chunkath S."/>
            <person name="Hanley Z."/>
            <person name="Storey R."/>
            <person name="Thrimawithana A."/>
            <person name="Thomson S."/>
            <person name="David C."/>
            <person name="Testolin R."/>
        </authorList>
    </citation>
    <scope>NUCLEOTIDE SEQUENCE [LARGE SCALE GENOMIC DNA]</scope>
    <source>
        <strain evidence="4">cv. Red5</strain>
        <tissue evidence="3">Young leaf</tissue>
    </source>
</reference>
<dbReference type="GO" id="GO:0005634">
    <property type="term" value="C:nucleus"/>
    <property type="evidence" value="ECO:0007669"/>
    <property type="project" value="TreeGrafter"/>
</dbReference>
<evidence type="ECO:0000313" key="3">
    <source>
        <dbReference type="EMBL" id="PSS09932.1"/>
    </source>
</evidence>
<sequence>MAASSNTLTLDKPNLTGDWTVVLPRRRKQRRNFLKSRTPEQESPWVPIDHEVDHDRESKLMQKMQLCMKKVESSEFFCIFIDQIQTPQIMDCIFSVLGSETKMQMVMYGIGSIESYEPPRLQLGLAILMKKRLSWIGDIEVFDPILSATETRVLETLGCSVLSVNEQGRRQALKPTLFFMPHCEAELYDNLLQANWRVDMLKRVVLFGNSFETYEQYVSVFKNVTDVNRRKHILSVRRFTKEFGIKTVSDDYFRAFHDLSWHFFSFDPETELQFDKLMDLVDTCSETA</sequence>
<dbReference type="Gramene" id="PSS09932">
    <property type="protein sequence ID" value="PSS09932"/>
    <property type="gene ID" value="CEY00_Acc17020"/>
</dbReference>
<dbReference type="PANTHER" id="PTHR28626">
    <property type="entry name" value="SRR1-LIKE PROTEIN"/>
    <property type="match status" value="1"/>
</dbReference>
<dbReference type="InParanoid" id="A0A2R6QKK1"/>
<evidence type="ECO:0000259" key="2">
    <source>
        <dbReference type="Pfam" id="PF07985"/>
    </source>
</evidence>
<dbReference type="PANTHER" id="PTHR28626:SF3">
    <property type="entry name" value="SRR1-LIKE PROTEIN"/>
    <property type="match status" value="1"/>
</dbReference>
<accession>A0A2R6QKK1</accession>
<gene>
    <name evidence="3" type="ORF">CEY00_Acc17020</name>
</gene>
<keyword evidence="4" id="KW-1185">Reference proteome</keyword>